<evidence type="ECO:0000256" key="1">
    <source>
        <dbReference type="SAM" id="SignalP"/>
    </source>
</evidence>
<comment type="caution">
    <text evidence="2">The sequence shown here is derived from an EMBL/GenBank/DDBJ whole genome shotgun (WGS) entry which is preliminary data.</text>
</comment>
<dbReference type="Proteomes" id="UP000772434">
    <property type="component" value="Unassembled WGS sequence"/>
</dbReference>
<feature type="signal peptide" evidence="1">
    <location>
        <begin position="1"/>
        <end position="21"/>
    </location>
</feature>
<dbReference type="EMBL" id="JADNRY010001299">
    <property type="protein sequence ID" value="KAF9018263.1"/>
    <property type="molecule type" value="Genomic_DNA"/>
</dbReference>
<keyword evidence="1" id="KW-0732">Signal</keyword>
<name>A0A9P5TWC7_9AGAR</name>
<dbReference type="AlphaFoldDB" id="A0A9P5TWC7"/>
<evidence type="ECO:0000313" key="2">
    <source>
        <dbReference type="EMBL" id="KAF9018263.1"/>
    </source>
</evidence>
<evidence type="ECO:0000313" key="3">
    <source>
        <dbReference type="Proteomes" id="UP000772434"/>
    </source>
</evidence>
<reference evidence="2" key="1">
    <citation type="submission" date="2020-11" db="EMBL/GenBank/DDBJ databases">
        <authorList>
            <consortium name="DOE Joint Genome Institute"/>
            <person name="Ahrendt S."/>
            <person name="Riley R."/>
            <person name="Andreopoulos W."/>
            <person name="Labutti K."/>
            <person name="Pangilinan J."/>
            <person name="Ruiz-Duenas F.J."/>
            <person name="Barrasa J.M."/>
            <person name="Sanchez-Garcia M."/>
            <person name="Camarero S."/>
            <person name="Miyauchi S."/>
            <person name="Serrano A."/>
            <person name="Linde D."/>
            <person name="Babiker R."/>
            <person name="Drula E."/>
            <person name="Ayuso-Fernandez I."/>
            <person name="Pacheco R."/>
            <person name="Padilla G."/>
            <person name="Ferreira P."/>
            <person name="Barriuso J."/>
            <person name="Kellner H."/>
            <person name="Castanera R."/>
            <person name="Alfaro M."/>
            <person name="Ramirez L."/>
            <person name="Pisabarro A.G."/>
            <person name="Kuo A."/>
            <person name="Tritt A."/>
            <person name="Lipzen A."/>
            <person name="He G."/>
            <person name="Yan M."/>
            <person name="Ng V."/>
            <person name="Cullen D."/>
            <person name="Martin F."/>
            <person name="Rosso M.-N."/>
            <person name="Henrissat B."/>
            <person name="Hibbett D."/>
            <person name="Martinez A.T."/>
            <person name="Grigoriev I.V."/>
        </authorList>
    </citation>
    <scope>NUCLEOTIDE SEQUENCE</scope>
    <source>
        <strain evidence="2">AH 40177</strain>
    </source>
</reference>
<feature type="chain" id="PRO_5040468577" description="Secreted protein" evidence="1">
    <location>
        <begin position="22"/>
        <end position="105"/>
    </location>
</feature>
<proteinExistence type="predicted"/>
<organism evidence="2 3">
    <name type="scientific">Rhodocollybia butyracea</name>
    <dbReference type="NCBI Taxonomy" id="206335"/>
    <lineage>
        <taxon>Eukaryota</taxon>
        <taxon>Fungi</taxon>
        <taxon>Dikarya</taxon>
        <taxon>Basidiomycota</taxon>
        <taxon>Agaricomycotina</taxon>
        <taxon>Agaricomycetes</taxon>
        <taxon>Agaricomycetidae</taxon>
        <taxon>Agaricales</taxon>
        <taxon>Marasmiineae</taxon>
        <taxon>Omphalotaceae</taxon>
        <taxon>Rhodocollybia</taxon>
    </lineage>
</organism>
<dbReference type="OrthoDB" id="5429515at2759"/>
<protein>
    <recommendedName>
        <fullName evidence="4">Secreted protein</fullName>
    </recommendedName>
</protein>
<accession>A0A9P5TWC7</accession>
<evidence type="ECO:0008006" key="4">
    <source>
        <dbReference type="Google" id="ProtNLM"/>
    </source>
</evidence>
<keyword evidence="3" id="KW-1185">Reference proteome</keyword>
<gene>
    <name evidence="2" type="ORF">BDP27DRAFT_1251200</name>
</gene>
<sequence length="105" mass="10808">MHIPVAPTILVVLCVITNSAAQNFIAWSGIACNGDEGLNIPCDGSCHEFGGRNSYVIVSAGTFCPTFFANGGCTGGALPFNSSTLGECIPVNTGINLQSFSCFPC</sequence>